<dbReference type="OrthoDB" id="167975at2759"/>
<dbReference type="PANTHER" id="PTHR34605:SF3">
    <property type="entry name" value="P CELL-TYPE AGGLUTINATION PROTEIN MAP4-LIKE-RELATED"/>
    <property type="match status" value="1"/>
</dbReference>
<evidence type="ECO:0000313" key="3">
    <source>
        <dbReference type="Proteomes" id="UP001165121"/>
    </source>
</evidence>
<dbReference type="PANTHER" id="PTHR34605">
    <property type="entry name" value="PHAGE_INTEGRASE DOMAIN-CONTAINING PROTEIN"/>
    <property type="match status" value="1"/>
</dbReference>
<sequence length="204" mass="22067">MLPLPSSPRSATLRGIIVACSDISITDKNGKDCSTFGKIAEVAIRFRGGKNDQYKQGTIRSIGHSGSNWICPVHAKWFLAQHHRELQLLATEPLCTITSGSIVQRRDISQLIKAAAVAAGEPPQHFSTRSLRSGGASALFAAGVDSIAVKQFGRWRSDAFERYVRLNNHQTSTMARAILNPMLAAANYNGQPPQTRGAAANISR</sequence>
<dbReference type="GO" id="GO:0006310">
    <property type="term" value="P:DNA recombination"/>
    <property type="evidence" value="ECO:0007669"/>
    <property type="project" value="UniProtKB-KW"/>
</dbReference>
<accession>A0A9W6Y4R3</accession>
<dbReference type="Proteomes" id="UP001165121">
    <property type="component" value="Unassembled WGS sequence"/>
</dbReference>
<dbReference type="InterPro" id="IPR052925">
    <property type="entry name" value="Phage_Integrase-like_Recomb"/>
</dbReference>
<dbReference type="InterPro" id="IPR013762">
    <property type="entry name" value="Integrase-like_cat_sf"/>
</dbReference>
<dbReference type="EMBL" id="BSXT01003151">
    <property type="protein sequence ID" value="GMF52829.1"/>
    <property type="molecule type" value="Genomic_DNA"/>
</dbReference>
<keyword evidence="3" id="KW-1185">Reference proteome</keyword>
<keyword evidence="1" id="KW-0233">DNA recombination</keyword>
<gene>
    <name evidence="2" type="ORF">Pfra01_002171100</name>
</gene>
<evidence type="ECO:0000256" key="1">
    <source>
        <dbReference type="ARBA" id="ARBA00023172"/>
    </source>
</evidence>
<dbReference type="GO" id="GO:0015074">
    <property type="term" value="P:DNA integration"/>
    <property type="evidence" value="ECO:0007669"/>
    <property type="project" value="InterPro"/>
</dbReference>
<evidence type="ECO:0000313" key="2">
    <source>
        <dbReference type="EMBL" id="GMF52829.1"/>
    </source>
</evidence>
<protein>
    <submittedName>
        <fullName evidence="2">Unnamed protein product</fullName>
    </submittedName>
</protein>
<dbReference type="Gene3D" id="1.10.443.10">
    <property type="entry name" value="Intergrase catalytic core"/>
    <property type="match status" value="1"/>
</dbReference>
<name>A0A9W6Y4R3_9STRA</name>
<proteinExistence type="predicted"/>
<dbReference type="GO" id="GO:0003677">
    <property type="term" value="F:DNA binding"/>
    <property type="evidence" value="ECO:0007669"/>
    <property type="project" value="InterPro"/>
</dbReference>
<reference evidence="2" key="1">
    <citation type="submission" date="2023-04" db="EMBL/GenBank/DDBJ databases">
        <title>Phytophthora fragariaefolia NBRC 109709.</title>
        <authorList>
            <person name="Ichikawa N."/>
            <person name="Sato H."/>
            <person name="Tonouchi N."/>
        </authorList>
    </citation>
    <scope>NUCLEOTIDE SEQUENCE</scope>
    <source>
        <strain evidence="2">NBRC 109709</strain>
    </source>
</reference>
<dbReference type="AlphaFoldDB" id="A0A9W6Y4R3"/>
<comment type="caution">
    <text evidence="2">The sequence shown here is derived from an EMBL/GenBank/DDBJ whole genome shotgun (WGS) entry which is preliminary data.</text>
</comment>
<organism evidence="2 3">
    <name type="scientific">Phytophthora fragariaefolia</name>
    <dbReference type="NCBI Taxonomy" id="1490495"/>
    <lineage>
        <taxon>Eukaryota</taxon>
        <taxon>Sar</taxon>
        <taxon>Stramenopiles</taxon>
        <taxon>Oomycota</taxon>
        <taxon>Peronosporomycetes</taxon>
        <taxon>Peronosporales</taxon>
        <taxon>Peronosporaceae</taxon>
        <taxon>Phytophthora</taxon>
    </lineage>
</organism>
<dbReference type="SUPFAM" id="SSF56349">
    <property type="entry name" value="DNA breaking-rejoining enzymes"/>
    <property type="match status" value="1"/>
</dbReference>
<dbReference type="InterPro" id="IPR011010">
    <property type="entry name" value="DNA_brk_join_enz"/>
</dbReference>